<dbReference type="AlphaFoldDB" id="A0A9W8CAB7"/>
<dbReference type="CDD" id="cd23554">
    <property type="entry name" value="TFP_LU_ECD_CD59"/>
    <property type="match status" value="1"/>
</dbReference>
<dbReference type="PANTHER" id="PTHR10036:SF13">
    <property type="entry name" value="CD59 MOLECULE (CD59 BLOOD GROUP)"/>
    <property type="match status" value="1"/>
</dbReference>
<evidence type="ECO:0000256" key="3">
    <source>
        <dbReference type="ARBA" id="ARBA00022622"/>
    </source>
</evidence>
<dbReference type="EMBL" id="JAFHDT010000003">
    <property type="protein sequence ID" value="KAI7812218.1"/>
    <property type="molecule type" value="Genomic_DNA"/>
</dbReference>
<gene>
    <name evidence="14" type="ORF">IRJ41_022497</name>
</gene>
<organism evidence="14 15">
    <name type="scientific">Triplophysa rosa</name>
    <name type="common">Cave loach</name>
    <dbReference type="NCBI Taxonomy" id="992332"/>
    <lineage>
        <taxon>Eukaryota</taxon>
        <taxon>Metazoa</taxon>
        <taxon>Chordata</taxon>
        <taxon>Craniata</taxon>
        <taxon>Vertebrata</taxon>
        <taxon>Euteleostomi</taxon>
        <taxon>Actinopterygii</taxon>
        <taxon>Neopterygii</taxon>
        <taxon>Teleostei</taxon>
        <taxon>Ostariophysi</taxon>
        <taxon>Cypriniformes</taxon>
        <taxon>Nemacheilidae</taxon>
        <taxon>Triplophysa</taxon>
    </lineage>
</organism>
<feature type="domain" description="UPAR/Ly6" evidence="13">
    <location>
        <begin position="34"/>
        <end position="118"/>
    </location>
</feature>
<evidence type="ECO:0000259" key="13">
    <source>
        <dbReference type="SMART" id="SM00134"/>
    </source>
</evidence>
<evidence type="ECO:0000256" key="9">
    <source>
        <dbReference type="ARBA" id="ARBA00029920"/>
    </source>
</evidence>
<dbReference type="InterPro" id="IPR016054">
    <property type="entry name" value="LY6_UPA_recep-like"/>
</dbReference>
<evidence type="ECO:0000256" key="4">
    <source>
        <dbReference type="ARBA" id="ARBA00022729"/>
    </source>
</evidence>
<dbReference type="Pfam" id="PF25152">
    <property type="entry name" value="CD59"/>
    <property type="match status" value="1"/>
</dbReference>
<evidence type="ECO:0000256" key="8">
    <source>
        <dbReference type="ARBA" id="ARBA00023288"/>
    </source>
</evidence>
<dbReference type="GO" id="GO:0098552">
    <property type="term" value="C:side of membrane"/>
    <property type="evidence" value="ECO:0007669"/>
    <property type="project" value="UniProtKB-KW"/>
</dbReference>
<feature type="signal peptide" evidence="12">
    <location>
        <begin position="1"/>
        <end position="19"/>
    </location>
</feature>
<protein>
    <recommendedName>
        <fullName evidence="10">MAC-inhibitory protein</fullName>
    </recommendedName>
    <alternativeName>
        <fullName evidence="11">Membrane attack complex inhibition factor</fullName>
    </alternativeName>
    <alternativeName>
        <fullName evidence="9">Protectin</fullName>
    </alternativeName>
</protein>
<evidence type="ECO:0000256" key="1">
    <source>
        <dbReference type="ARBA" id="ARBA00004589"/>
    </source>
</evidence>
<feature type="chain" id="PRO_5040749460" description="MAC-inhibitory protein" evidence="12">
    <location>
        <begin position="20"/>
        <end position="133"/>
    </location>
</feature>
<proteinExistence type="predicted"/>
<accession>A0A9W8CAB7</accession>
<evidence type="ECO:0000256" key="7">
    <source>
        <dbReference type="ARBA" id="ARBA00023180"/>
    </source>
</evidence>
<comment type="caution">
    <text evidence="14">The sequence shown here is derived from an EMBL/GenBank/DDBJ whole genome shotgun (WGS) entry which is preliminary data.</text>
</comment>
<reference evidence="14" key="1">
    <citation type="submission" date="2021-02" db="EMBL/GenBank/DDBJ databases">
        <title>Comparative genomics reveals that relaxation of natural selection precedes convergent phenotypic evolution of cavefish.</title>
        <authorList>
            <person name="Peng Z."/>
        </authorList>
    </citation>
    <scope>NUCLEOTIDE SEQUENCE</scope>
    <source>
        <tissue evidence="14">Muscle</tissue>
    </source>
</reference>
<evidence type="ECO:0000256" key="10">
    <source>
        <dbReference type="ARBA" id="ARBA00031590"/>
    </source>
</evidence>
<sequence>MKFFVGLFLLVCCVTLSLGVKHYGMRLSSAGSALKCYKCEDYTGARCSTQQTCSYEDACLYLHEKGGKTIRRCIRYTDCDNSRLSQKFPSISQYTYRCCNTELCNGAPVTAARASIMPLLAALTGLWCFCFTA</sequence>
<evidence type="ECO:0000313" key="15">
    <source>
        <dbReference type="Proteomes" id="UP001059041"/>
    </source>
</evidence>
<comment type="subunit">
    <text evidence="2">Interacts with T-cell surface antigen CD2.</text>
</comment>
<keyword evidence="5" id="KW-0472">Membrane</keyword>
<evidence type="ECO:0000256" key="12">
    <source>
        <dbReference type="SAM" id="SignalP"/>
    </source>
</evidence>
<evidence type="ECO:0000256" key="11">
    <source>
        <dbReference type="ARBA" id="ARBA00031867"/>
    </source>
</evidence>
<dbReference type="SMART" id="SM00134">
    <property type="entry name" value="LU"/>
    <property type="match status" value="1"/>
</dbReference>
<name>A0A9W8CAB7_TRIRA</name>
<dbReference type="PANTHER" id="PTHR10036">
    <property type="entry name" value="CD59 GLYCOPROTEIN"/>
    <property type="match status" value="1"/>
</dbReference>
<dbReference type="InterPro" id="IPR056949">
    <property type="entry name" value="CD59"/>
</dbReference>
<keyword evidence="7" id="KW-0325">Glycoprotein</keyword>
<keyword evidence="4 12" id="KW-0732">Signal</keyword>
<keyword evidence="15" id="KW-1185">Reference proteome</keyword>
<dbReference type="Proteomes" id="UP001059041">
    <property type="component" value="Linkage Group LG3"/>
</dbReference>
<keyword evidence="3" id="KW-0336">GPI-anchor</keyword>
<evidence type="ECO:0000256" key="2">
    <source>
        <dbReference type="ARBA" id="ARBA00011481"/>
    </source>
</evidence>
<keyword evidence="6" id="KW-1015">Disulfide bond</keyword>
<comment type="subcellular location">
    <subcellularLocation>
        <location evidence="1">Membrane</location>
        <topology evidence="1">Lipid-anchor</topology>
        <topology evidence="1">GPI-anchor</topology>
    </subcellularLocation>
</comment>
<keyword evidence="8" id="KW-0449">Lipoprotein</keyword>
<dbReference type="SUPFAM" id="SSF57302">
    <property type="entry name" value="Snake toxin-like"/>
    <property type="match status" value="1"/>
</dbReference>
<dbReference type="Gene3D" id="2.10.60.10">
    <property type="entry name" value="CD59"/>
    <property type="match status" value="1"/>
</dbReference>
<evidence type="ECO:0000256" key="5">
    <source>
        <dbReference type="ARBA" id="ARBA00023136"/>
    </source>
</evidence>
<dbReference type="InterPro" id="IPR045860">
    <property type="entry name" value="Snake_toxin-like_sf"/>
</dbReference>
<evidence type="ECO:0000256" key="6">
    <source>
        <dbReference type="ARBA" id="ARBA00023157"/>
    </source>
</evidence>
<dbReference type="OrthoDB" id="10011411at2759"/>
<evidence type="ECO:0000313" key="14">
    <source>
        <dbReference type="EMBL" id="KAI7812218.1"/>
    </source>
</evidence>